<accession>A0A0A0RT50</accession>
<dbReference type="RefSeq" id="YP_009145647.1">
    <property type="nucleotide sequence ID" value="NC_027293.1"/>
</dbReference>
<protein>
    <submittedName>
        <fullName evidence="1">Uncharacterized protein</fullName>
    </submittedName>
</protein>
<dbReference type="OrthoDB" id="22098at10239"/>
<organism evidence="1 2">
    <name type="scientific">Citrobacter phage Moogle</name>
    <dbReference type="NCBI Taxonomy" id="1540094"/>
    <lineage>
        <taxon>Viruses</taxon>
        <taxon>Duplodnaviria</taxon>
        <taxon>Heunggongvirae</taxon>
        <taxon>Uroviricota</taxon>
        <taxon>Caudoviricetes</taxon>
        <taxon>Andersonviridae</taxon>
        <taxon>Ounavirinae</taxon>
        <taxon>Mooglevirus</taxon>
        <taxon>Mooglevirus moogle</taxon>
    </lineage>
</organism>
<evidence type="ECO:0000313" key="1">
    <source>
        <dbReference type="EMBL" id="AIW03741.1"/>
    </source>
</evidence>
<dbReference type="GeneID" id="24573943"/>
<dbReference type="EMBL" id="KM236239">
    <property type="protein sequence ID" value="AIW03741.1"/>
    <property type="molecule type" value="Genomic_DNA"/>
</dbReference>
<evidence type="ECO:0000313" key="2">
    <source>
        <dbReference type="Proteomes" id="UP000030203"/>
    </source>
</evidence>
<gene>
    <name evidence="1" type="ORF">CPT_Moogle4</name>
</gene>
<sequence length="73" mass="9019">MRFNTDLFYTDSTGFFGWSPAAAWQLWFSEDYREDRQVFVMDYKFPVKPTKRQVRKLRREFRKVCKGFISYEN</sequence>
<dbReference type="KEGG" id="vg:24573943"/>
<keyword evidence="2" id="KW-1185">Reference proteome</keyword>
<dbReference type="Pfam" id="PF23945">
    <property type="entry name" value="DUF7279"/>
    <property type="match status" value="1"/>
</dbReference>
<dbReference type="InterPro" id="IPR055703">
    <property type="entry name" value="DUF7279"/>
</dbReference>
<reference evidence="1 2" key="1">
    <citation type="journal article" date="2015" name="Genome Announc.">
        <title>Complete Genome Sequence of Citrobacter freundii Myophage Moogle.</title>
        <authorList>
            <person name="Nguyen Q.T."/>
            <person name="Luna A.J."/>
            <person name="Hernandez A.C."/>
            <person name="Kuty Everett G.F."/>
        </authorList>
    </citation>
    <scope>NUCLEOTIDE SEQUENCE [LARGE SCALE GENOMIC DNA]</scope>
</reference>
<proteinExistence type="predicted"/>
<dbReference type="Proteomes" id="UP000030203">
    <property type="component" value="Segment"/>
</dbReference>
<name>A0A0A0RT50_9CAUD</name>